<feature type="region of interest" description="Disordered" evidence="1">
    <location>
        <begin position="1"/>
        <end position="24"/>
    </location>
</feature>
<feature type="compositionally biased region" description="Basic residues" evidence="1">
    <location>
        <begin position="14"/>
        <end position="24"/>
    </location>
</feature>
<sequence>MGIVCVTSQNPNPRRNKRRALVRGSHKCTRLRTYPNHKLYSRKICFNTIKFKVQSIFPK</sequence>
<feature type="compositionally biased region" description="Polar residues" evidence="1">
    <location>
        <begin position="1"/>
        <end position="13"/>
    </location>
</feature>
<proteinExistence type="predicted"/>
<comment type="caution">
    <text evidence="2">The sequence shown here is derived from an EMBL/GenBank/DDBJ whole genome shotgun (WGS) entry which is preliminary data.</text>
</comment>
<protein>
    <recommendedName>
        <fullName evidence="4">Ribosomal protein L33</fullName>
    </recommendedName>
</protein>
<gene>
    <name evidence="2" type="ORF">SLEP1_g24469</name>
</gene>
<evidence type="ECO:0008006" key="4">
    <source>
        <dbReference type="Google" id="ProtNLM"/>
    </source>
</evidence>
<dbReference type="EMBL" id="BPVZ01000038">
    <property type="protein sequence ID" value="GKV13467.1"/>
    <property type="molecule type" value="Genomic_DNA"/>
</dbReference>
<dbReference type="Proteomes" id="UP001054252">
    <property type="component" value="Unassembled WGS sequence"/>
</dbReference>
<organism evidence="2 3">
    <name type="scientific">Rubroshorea leprosula</name>
    <dbReference type="NCBI Taxonomy" id="152421"/>
    <lineage>
        <taxon>Eukaryota</taxon>
        <taxon>Viridiplantae</taxon>
        <taxon>Streptophyta</taxon>
        <taxon>Embryophyta</taxon>
        <taxon>Tracheophyta</taxon>
        <taxon>Spermatophyta</taxon>
        <taxon>Magnoliopsida</taxon>
        <taxon>eudicotyledons</taxon>
        <taxon>Gunneridae</taxon>
        <taxon>Pentapetalae</taxon>
        <taxon>rosids</taxon>
        <taxon>malvids</taxon>
        <taxon>Malvales</taxon>
        <taxon>Dipterocarpaceae</taxon>
        <taxon>Rubroshorea</taxon>
    </lineage>
</organism>
<accession>A0AAV5JIY0</accession>
<keyword evidence="3" id="KW-1185">Reference proteome</keyword>
<dbReference type="AlphaFoldDB" id="A0AAV5JIY0"/>
<evidence type="ECO:0000256" key="1">
    <source>
        <dbReference type="SAM" id="MobiDB-lite"/>
    </source>
</evidence>
<reference evidence="2 3" key="1">
    <citation type="journal article" date="2021" name="Commun. Biol.">
        <title>The genome of Shorea leprosula (Dipterocarpaceae) highlights the ecological relevance of drought in aseasonal tropical rainforests.</title>
        <authorList>
            <person name="Ng K.K.S."/>
            <person name="Kobayashi M.J."/>
            <person name="Fawcett J.A."/>
            <person name="Hatakeyama M."/>
            <person name="Paape T."/>
            <person name="Ng C.H."/>
            <person name="Ang C.C."/>
            <person name="Tnah L.H."/>
            <person name="Lee C.T."/>
            <person name="Nishiyama T."/>
            <person name="Sese J."/>
            <person name="O'Brien M.J."/>
            <person name="Copetti D."/>
            <person name="Mohd Noor M.I."/>
            <person name="Ong R.C."/>
            <person name="Putra M."/>
            <person name="Sireger I.Z."/>
            <person name="Indrioko S."/>
            <person name="Kosugi Y."/>
            <person name="Izuno A."/>
            <person name="Isagi Y."/>
            <person name="Lee S.L."/>
            <person name="Shimizu K.K."/>
        </authorList>
    </citation>
    <scope>NUCLEOTIDE SEQUENCE [LARGE SCALE GENOMIC DNA]</scope>
    <source>
        <strain evidence="2">214</strain>
    </source>
</reference>
<name>A0AAV5JIY0_9ROSI</name>
<evidence type="ECO:0000313" key="2">
    <source>
        <dbReference type="EMBL" id="GKV13467.1"/>
    </source>
</evidence>
<evidence type="ECO:0000313" key="3">
    <source>
        <dbReference type="Proteomes" id="UP001054252"/>
    </source>
</evidence>